<evidence type="ECO:0000313" key="2">
    <source>
        <dbReference type="Proteomes" id="UP000325127"/>
    </source>
</evidence>
<organism evidence="1 2">
    <name type="scientific">Klebsiella pneumoniae</name>
    <dbReference type="NCBI Taxonomy" id="573"/>
    <lineage>
        <taxon>Bacteria</taxon>
        <taxon>Pseudomonadati</taxon>
        <taxon>Pseudomonadota</taxon>
        <taxon>Gammaproteobacteria</taxon>
        <taxon>Enterobacterales</taxon>
        <taxon>Enterobacteriaceae</taxon>
        <taxon>Klebsiella/Raoultella group</taxon>
        <taxon>Klebsiella</taxon>
        <taxon>Klebsiella pneumoniae complex</taxon>
    </lineage>
</organism>
<accession>A0A5C2LKA2</accession>
<sequence length="79" mass="8542">MKSVALSASHVSAGRTIGRLATACVGEANDNPKRAQRMMGKIVLSKRVIRSSLWLMMGGGRMAKPMPHLPRRGATAWLL</sequence>
<proteinExistence type="predicted"/>
<evidence type="ECO:0000313" key="1">
    <source>
        <dbReference type="EMBL" id="QEP92708.1"/>
    </source>
</evidence>
<gene>
    <name evidence="1" type="ORF">FZ928_19600</name>
</gene>
<name>A0A5C2LKA2_KLEPN</name>
<dbReference type="Proteomes" id="UP000325127">
    <property type="component" value="Chromosome"/>
</dbReference>
<protein>
    <submittedName>
        <fullName evidence="1">Uncharacterized protein</fullName>
    </submittedName>
</protein>
<dbReference type="EMBL" id="CP043670">
    <property type="protein sequence ID" value="QEP92708.1"/>
    <property type="molecule type" value="Genomic_DNA"/>
</dbReference>
<dbReference type="AlphaFoldDB" id="A0A5C2LKA2"/>
<reference evidence="1 2" key="1">
    <citation type="submission" date="2019-08" db="EMBL/GenBank/DDBJ databases">
        <title>Emergence of NDM-5-producing hypervirulent Klebsiella pneumoniae from clinical infections.</title>
        <authorList>
            <person name="Shen Z."/>
            <person name="Zhang H."/>
            <person name="Li M."/>
        </authorList>
    </citation>
    <scope>NUCLEOTIDE SEQUENCE [LARGE SCALE GENOMIC DNA]</scope>
    <source>
        <strain evidence="1 2">RJ18-01</strain>
    </source>
</reference>